<sequence>MRLAEVVNEAIYSIDMNHILSIILLFVPLIGHAQTAVNGEKAEQMMQKVGEVAQKTKSLQCSFTQTKTLKMLNQKMIVKGRMCYSQPSKLRWQYISPYQYTFILNGTKVLMKSAQRKDVIDAAKNKVFREITAIMLSSLTGECLNDKQRFKTQMFVDGDKWIAQLTPLKKEMKQMFSLLVITFDSKQLIATTVEMREKGGDNTRIELHQVKKNVAVSDEEFKI</sequence>
<reference evidence="2 3" key="1">
    <citation type="submission" date="2013-08" db="EMBL/GenBank/DDBJ databases">
        <authorList>
            <person name="Weinstock G."/>
            <person name="Sodergren E."/>
            <person name="Wylie T."/>
            <person name="Fulton L."/>
            <person name="Fulton R."/>
            <person name="Fronick C."/>
            <person name="O'Laughlin M."/>
            <person name="Godfrey J."/>
            <person name="Miner T."/>
            <person name="Herter B."/>
            <person name="Appelbaum E."/>
            <person name="Cordes M."/>
            <person name="Lek S."/>
            <person name="Wollam A."/>
            <person name="Pepin K.H."/>
            <person name="Palsikar V.B."/>
            <person name="Mitreva M."/>
            <person name="Wilson R.K."/>
        </authorList>
    </citation>
    <scope>NUCLEOTIDE SEQUENCE [LARGE SCALE GENOMIC DNA]</scope>
    <source>
        <strain evidence="2 3">ATCC 15930</strain>
    </source>
</reference>
<comment type="caution">
    <text evidence="2">The sequence shown here is derived from an EMBL/GenBank/DDBJ whole genome shotgun (WGS) entry which is preliminary data.</text>
</comment>
<dbReference type="Gene3D" id="2.50.20.10">
    <property type="entry name" value="Lipoprotein localisation LolA/LolB/LppX"/>
    <property type="match status" value="1"/>
</dbReference>
<dbReference type="InterPro" id="IPR004564">
    <property type="entry name" value="OM_lipoprot_carrier_LolA-like"/>
</dbReference>
<dbReference type="Pfam" id="PF03548">
    <property type="entry name" value="LolA"/>
    <property type="match status" value="1"/>
</dbReference>
<gene>
    <name evidence="2" type="ORF">HMPREF1991_02992</name>
</gene>
<accession>A0A069QDJ5</accession>
<dbReference type="PATRIC" id="fig|1122985.7.peg.3094"/>
<evidence type="ECO:0000256" key="1">
    <source>
        <dbReference type="ARBA" id="ARBA00022729"/>
    </source>
</evidence>
<keyword evidence="3" id="KW-1185">Reference proteome</keyword>
<dbReference type="PANTHER" id="PTHR35869">
    <property type="entry name" value="OUTER-MEMBRANE LIPOPROTEIN CARRIER PROTEIN"/>
    <property type="match status" value="1"/>
</dbReference>
<organism evidence="2 3">
    <name type="scientific">Hoylesella loescheii DSM 19665 = JCM 12249 = ATCC 15930</name>
    <dbReference type="NCBI Taxonomy" id="1122985"/>
    <lineage>
        <taxon>Bacteria</taxon>
        <taxon>Pseudomonadati</taxon>
        <taxon>Bacteroidota</taxon>
        <taxon>Bacteroidia</taxon>
        <taxon>Bacteroidales</taxon>
        <taxon>Prevotellaceae</taxon>
        <taxon>Hoylesella</taxon>
    </lineage>
</organism>
<keyword evidence="1" id="KW-0732">Signal</keyword>
<protein>
    <submittedName>
        <fullName evidence="2">Outer membrane lipoprotein carrier protein LolA</fullName>
    </submittedName>
</protein>
<evidence type="ECO:0000313" key="3">
    <source>
        <dbReference type="Proteomes" id="UP000027442"/>
    </source>
</evidence>
<dbReference type="SUPFAM" id="SSF89392">
    <property type="entry name" value="Prokaryotic lipoproteins and lipoprotein localization factors"/>
    <property type="match status" value="1"/>
</dbReference>
<name>A0A069QDJ5_HOYLO</name>
<dbReference type="InterPro" id="IPR029046">
    <property type="entry name" value="LolA/LolB/LppX"/>
</dbReference>
<dbReference type="AlphaFoldDB" id="A0A069QDJ5"/>
<dbReference type="CDD" id="cd16325">
    <property type="entry name" value="LolA"/>
    <property type="match status" value="1"/>
</dbReference>
<dbReference type="EMBL" id="JNGW01000129">
    <property type="protein sequence ID" value="KDR50968.1"/>
    <property type="molecule type" value="Genomic_DNA"/>
</dbReference>
<dbReference type="eggNOG" id="COG2834">
    <property type="taxonomic scope" value="Bacteria"/>
</dbReference>
<dbReference type="HOGENOM" id="CLU_091014_2_0_10"/>
<proteinExistence type="predicted"/>
<keyword evidence="2" id="KW-0449">Lipoprotein</keyword>
<dbReference type="PANTHER" id="PTHR35869:SF1">
    <property type="entry name" value="OUTER-MEMBRANE LIPOPROTEIN CARRIER PROTEIN"/>
    <property type="match status" value="1"/>
</dbReference>
<evidence type="ECO:0000313" key="2">
    <source>
        <dbReference type="EMBL" id="KDR50968.1"/>
    </source>
</evidence>
<dbReference type="Proteomes" id="UP000027442">
    <property type="component" value="Unassembled WGS sequence"/>
</dbReference>